<dbReference type="AlphaFoldDB" id="A0AAD7Z975"/>
<protein>
    <submittedName>
        <fullName evidence="1">Uncharacterized protein</fullName>
    </submittedName>
</protein>
<keyword evidence="2" id="KW-1185">Reference proteome</keyword>
<comment type="caution">
    <text evidence="1">The sequence shown here is derived from an EMBL/GenBank/DDBJ whole genome shotgun (WGS) entry which is preliminary data.</text>
</comment>
<accession>A0AAD7Z975</accession>
<feature type="non-terminal residue" evidence="1">
    <location>
        <position position="145"/>
    </location>
</feature>
<dbReference type="Proteomes" id="UP001233999">
    <property type="component" value="Unassembled WGS sequence"/>
</dbReference>
<evidence type="ECO:0000313" key="2">
    <source>
        <dbReference type="Proteomes" id="UP001233999"/>
    </source>
</evidence>
<feature type="non-terminal residue" evidence="1">
    <location>
        <position position="1"/>
    </location>
</feature>
<name>A0AAD7Z975_DIPPU</name>
<gene>
    <name evidence="1" type="ORF">L9F63_007070</name>
</gene>
<reference evidence="1" key="2">
    <citation type="submission" date="2023-05" db="EMBL/GenBank/DDBJ databases">
        <authorList>
            <person name="Fouks B."/>
        </authorList>
    </citation>
    <scope>NUCLEOTIDE SEQUENCE</scope>
    <source>
        <strain evidence="1">Stay&amp;Tobe</strain>
        <tissue evidence="1">Testes</tissue>
    </source>
</reference>
<dbReference type="EMBL" id="JASPKZ010009809">
    <property type="protein sequence ID" value="KAJ9576105.1"/>
    <property type="molecule type" value="Genomic_DNA"/>
</dbReference>
<proteinExistence type="predicted"/>
<reference evidence="1" key="1">
    <citation type="journal article" date="2023" name="IScience">
        <title>Live-bearing cockroach genome reveals convergent evolutionary mechanisms linked to viviparity in insects and beyond.</title>
        <authorList>
            <person name="Fouks B."/>
            <person name="Harrison M.C."/>
            <person name="Mikhailova A.A."/>
            <person name="Marchal E."/>
            <person name="English S."/>
            <person name="Carruthers M."/>
            <person name="Jennings E.C."/>
            <person name="Chiamaka E.L."/>
            <person name="Frigard R.A."/>
            <person name="Pippel M."/>
            <person name="Attardo G.M."/>
            <person name="Benoit J.B."/>
            <person name="Bornberg-Bauer E."/>
            <person name="Tobe S.S."/>
        </authorList>
    </citation>
    <scope>NUCLEOTIDE SEQUENCE</scope>
    <source>
        <strain evidence="1">Stay&amp;Tobe</strain>
    </source>
</reference>
<sequence>IYDRACFDIKCVLLNFSQHLFVYKQIVANNFTFRHTVFDKIANLKTTLEDAGRSSWRNVGELQASRARPTARKSSTRSSEYIRFPMGLMRYMTSYCLLKRRILTWTICAVQVVNTISFFDVPLYPNRRNINTPRRHIEVTQAFFS</sequence>
<evidence type="ECO:0000313" key="1">
    <source>
        <dbReference type="EMBL" id="KAJ9576105.1"/>
    </source>
</evidence>
<organism evidence="1 2">
    <name type="scientific">Diploptera punctata</name>
    <name type="common">Pacific beetle cockroach</name>
    <dbReference type="NCBI Taxonomy" id="6984"/>
    <lineage>
        <taxon>Eukaryota</taxon>
        <taxon>Metazoa</taxon>
        <taxon>Ecdysozoa</taxon>
        <taxon>Arthropoda</taxon>
        <taxon>Hexapoda</taxon>
        <taxon>Insecta</taxon>
        <taxon>Pterygota</taxon>
        <taxon>Neoptera</taxon>
        <taxon>Polyneoptera</taxon>
        <taxon>Dictyoptera</taxon>
        <taxon>Blattodea</taxon>
        <taxon>Blaberoidea</taxon>
        <taxon>Blaberidae</taxon>
        <taxon>Diplopterinae</taxon>
        <taxon>Diploptera</taxon>
    </lineage>
</organism>